<dbReference type="InterPro" id="IPR039421">
    <property type="entry name" value="Type_1_exporter"/>
</dbReference>
<dbReference type="PANTHER" id="PTHR43394">
    <property type="entry name" value="ATP-DEPENDENT PERMEASE MDL1, MITOCHONDRIAL"/>
    <property type="match status" value="1"/>
</dbReference>
<feature type="domain" description="Chromo" evidence="3">
    <location>
        <begin position="34"/>
        <end position="72"/>
    </location>
</feature>
<accession>A0AAU9NXA9</accession>
<organism evidence="4 5">
    <name type="scientific">Lactuca virosa</name>
    <dbReference type="NCBI Taxonomy" id="75947"/>
    <lineage>
        <taxon>Eukaryota</taxon>
        <taxon>Viridiplantae</taxon>
        <taxon>Streptophyta</taxon>
        <taxon>Embryophyta</taxon>
        <taxon>Tracheophyta</taxon>
        <taxon>Spermatophyta</taxon>
        <taxon>Magnoliopsida</taxon>
        <taxon>eudicotyledons</taxon>
        <taxon>Gunneridae</taxon>
        <taxon>Pentapetalae</taxon>
        <taxon>asterids</taxon>
        <taxon>campanulids</taxon>
        <taxon>Asterales</taxon>
        <taxon>Asteraceae</taxon>
        <taxon>Cichorioideae</taxon>
        <taxon>Cichorieae</taxon>
        <taxon>Lactucinae</taxon>
        <taxon>Lactuca</taxon>
    </lineage>
</organism>
<dbReference type="InterPro" id="IPR000953">
    <property type="entry name" value="Chromo/chromo_shadow_dom"/>
</dbReference>
<reference evidence="4 5" key="1">
    <citation type="submission" date="2022-01" db="EMBL/GenBank/DDBJ databases">
        <authorList>
            <person name="Xiong W."/>
            <person name="Schranz E."/>
        </authorList>
    </citation>
    <scope>NUCLEOTIDE SEQUENCE [LARGE SCALE GENOMIC DNA]</scope>
</reference>
<dbReference type="GO" id="GO:0016887">
    <property type="term" value="F:ATP hydrolysis activity"/>
    <property type="evidence" value="ECO:0007669"/>
    <property type="project" value="InterPro"/>
</dbReference>
<dbReference type="Pfam" id="PF00385">
    <property type="entry name" value="Chromo"/>
    <property type="match status" value="1"/>
</dbReference>
<evidence type="ECO:0000256" key="2">
    <source>
        <dbReference type="ARBA" id="ARBA00022737"/>
    </source>
</evidence>
<name>A0AAU9NXA9_9ASTR</name>
<evidence type="ECO:0000259" key="3">
    <source>
        <dbReference type="PROSITE" id="PS50013"/>
    </source>
</evidence>
<dbReference type="PANTHER" id="PTHR43394:SF11">
    <property type="entry name" value="ATP-BINDING CASSETTE TRANSPORTER"/>
    <property type="match status" value="1"/>
</dbReference>
<dbReference type="EMBL" id="CAKMRJ010005412">
    <property type="protein sequence ID" value="CAH1442408.1"/>
    <property type="molecule type" value="Genomic_DNA"/>
</dbReference>
<evidence type="ECO:0000313" key="4">
    <source>
        <dbReference type="EMBL" id="CAH1442408.1"/>
    </source>
</evidence>
<dbReference type="InterPro" id="IPR016197">
    <property type="entry name" value="Chromo-like_dom_sf"/>
</dbReference>
<proteinExistence type="predicted"/>
<keyword evidence="5" id="KW-1185">Reference proteome</keyword>
<dbReference type="AlphaFoldDB" id="A0AAU9NXA9"/>
<gene>
    <name evidence="4" type="ORF">LVIROSA_LOCUS28397</name>
</gene>
<dbReference type="PROSITE" id="PS50013">
    <property type="entry name" value="CHROMO_2"/>
    <property type="match status" value="1"/>
</dbReference>
<dbReference type="CDD" id="cd00267">
    <property type="entry name" value="ABC_ATPase"/>
    <property type="match status" value="1"/>
</dbReference>
<dbReference type="Proteomes" id="UP001157418">
    <property type="component" value="Unassembled WGS sequence"/>
</dbReference>
<dbReference type="SUPFAM" id="SSF54160">
    <property type="entry name" value="Chromo domain-like"/>
    <property type="match status" value="1"/>
</dbReference>
<dbReference type="GO" id="GO:0015421">
    <property type="term" value="F:ABC-type oligopeptide transporter activity"/>
    <property type="evidence" value="ECO:0007669"/>
    <property type="project" value="TreeGrafter"/>
</dbReference>
<evidence type="ECO:0000313" key="5">
    <source>
        <dbReference type="Proteomes" id="UP001157418"/>
    </source>
</evidence>
<dbReference type="GO" id="GO:0005524">
    <property type="term" value="F:ATP binding"/>
    <property type="evidence" value="ECO:0007669"/>
    <property type="project" value="InterPro"/>
</dbReference>
<dbReference type="Gene3D" id="2.40.50.40">
    <property type="match status" value="1"/>
</dbReference>
<keyword evidence="1" id="KW-0813">Transport</keyword>
<protein>
    <recommendedName>
        <fullName evidence="3">Chromo domain-containing protein</fullName>
    </recommendedName>
</protein>
<dbReference type="Pfam" id="PF00005">
    <property type="entry name" value="ABC_tran"/>
    <property type="match status" value="2"/>
</dbReference>
<sequence>MAAVGKILLKKAVGDQPVSVDIPRELATGVATVLLPEKVLQSQDSSGSNEWLVKWVGLPEEEATWEDRDFIKNQFQEHHLGDKANFQGGSIDMNRPGRWSKLKRVSFVYPSRPNVPILNSLNLVIPSQRTSALVGASGAGKSTIFALLERFYDPNEDIRSLQVKWLRSQMGMLKGVSFVYPSRPNVPILNSPNLAIPSQRTSALAGASGAGKSTIFALLERFYDPNEGLIMVDGEDIRTLQVKWLRSQMGMVGQELVLFADTILENILMGKENATKKDVIAACVATNAHKFISDLD</sequence>
<evidence type="ECO:0000256" key="1">
    <source>
        <dbReference type="ARBA" id="ARBA00022448"/>
    </source>
</evidence>
<dbReference type="InterPro" id="IPR003439">
    <property type="entry name" value="ABC_transporter-like_ATP-bd"/>
</dbReference>
<dbReference type="GO" id="GO:0090374">
    <property type="term" value="P:oligopeptide export from mitochondrion"/>
    <property type="evidence" value="ECO:0007669"/>
    <property type="project" value="TreeGrafter"/>
</dbReference>
<dbReference type="SUPFAM" id="SSF52540">
    <property type="entry name" value="P-loop containing nucleoside triphosphate hydrolases"/>
    <property type="match status" value="2"/>
</dbReference>
<dbReference type="GO" id="GO:0005743">
    <property type="term" value="C:mitochondrial inner membrane"/>
    <property type="evidence" value="ECO:0007669"/>
    <property type="project" value="TreeGrafter"/>
</dbReference>
<keyword evidence="2" id="KW-0677">Repeat</keyword>
<comment type="caution">
    <text evidence="4">The sequence shown here is derived from an EMBL/GenBank/DDBJ whole genome shotgun (WGS) entry which is preliminary data.</text>
</comment>
<dbReference type="Gene3D" id="3.40.50.300">
    <property type="entry name" value="P-loop containing nucleotide triphosphate hydrolases"/>
    <property type="match status" value="2"/>
</dbReference>
<dbReference type="InterPro" id="IPR027417">
    <property type="entry name" value="P-loop_NTPase"/>
</dbReference>
<dbReference type="InterPro" id="IPR023780">
    <property type="entry name" value="Chromo_domain"/>
</dbReference>